<dbReference type="SUPFAM" id="SSF53448">
    <property type="entry name" value="Nucleotide-diphospho-sugar transferases"/>
    <property type="match status" value="1"/>
</dbReference>
<dbReference type="EMBL" id="LVHI01000019">
    <property type="protein sequence ID" value="OAK53493.1"/>
    <property type="molecule type" value="Genomic_DNA"/>
</dbReference>
<keyword evidence="2" id="KW-1003">Cell membrane</keyword>
<dbReference type="PANTHER" id="PTHR43646">
    <property type="entry name" value="GLYCOSYLTRANSFERASE"/>
    <property type="match status" value="1"/>
</dbReference>
<dbReference type="Gene3D" id="3.90.550.10">
    <property type="entry name" value="Spore Coat Polysaccharide Biosynthesis Protein SpsA, Chain A"/>
    <property type="match status" value="1"/>
</dbReference>
<name>A0A177YD77_9NOCA</name>
<feature type="domain" description="Glycosyltransferase 2-like" evidence="10">
    <location>
        <begin position="15"/>
        <end position="137"/>
    </location>
</feature>
<dbReference type="PANTHER" id="PTHR43646:SF2">
    <property type="entry name" value="GLYCOSYLTRANSFERASE 2-LIKE DOMAIN-CONTAINING PROTEIN"/>
    <property type="match status" value="1"/>
</dbReference>
<comment type="function">
    <text evidence="6">Catalyzes the glycosylation of 4,4'-diaponeurosporenoate, i.e. the esterification of glucose at the C1'' position with the carboxyl group of 4,4'-diaponeurosporenic acid, to form glycosyl-4,4'-diaponeurosporenoate. This is a step in the biosynthesis of staphyloxanthin, an orange pigment present in most staphylococci strains.</text>
</comment>
<dbReference type="InterPro" id="IPR001173">
    <property type="entry name" value="Glyco_trans_2-like"/>
</dbReference>
<evidence type="ECO:0000256" key="5">
    <source>
        <dbReference type="ARBA" id="ARBA00023136"/>
    </source>
</evidence>
<dbReference type="GO" id="GO:0005886">
    <property type="term" value="C:plasma membrane"/>
    <property type="evidence" value="ECO:0007669"/>
    <property type="project" value="UniProtKB-SubCell"/>
</dbReference>
<keyword evidence="12" id="KW-1185">Reference proteome</keyword>
<evidence type="ECO:0000256" key="1">
    <source>
        <dbReference type="ARBA" id="ARBA00004236"/>
    </source>
</evidence>
<evidence type="ECO:0000256" key="8">
    <source>
        <dbReference type="ARBA" id="ARBA00038120"/>
    </source>
</evidence>
<accession>A0A177YD77</accession>
<organism evidence="11 12">
    <name type="scientific">Rhodococcoides kyotonense</name>
    <dbReference type="NCBI Taxonomy" id="398843"/>
    <lineage>
        <taxon>Bacteria</taxon>
        <taxon>Bacillati</taxon>
        <taxon>Actinomycetota</taxon>
        <taxon>Actinomycetes</taxon>
        <taxon>Mycobacteriales</taxon>
        <taxon>Nocardiaceae</taxon>
        <taxon>Rhodococcoides</taxon>
    </lineage>
</organism>
<dbReference type="InterPro" id="IPR029044">
    <property type="entry name" value="Nucleotide-diphossugar_trans"/>
</dbReference>
<keyword evidence="3" id="KW-0328">Glycosyltransferase</keyword>
<dbReference type="GO" id="GO:0016757">
    <property type="term" value="F:glycosyltransferase activity"/>
    <property type="evidence" value="ECO:0007669"/>
    <property type="project" value="UniProtKB-KW"/>
</dbReference>
<evidence type="ECO:0000256" key="7">
    <source>
        <dbReference type="ARBA" id="ARBA00037904"/>
    </source>
</evidence>
<evidence type="ECO:0000256" key="4">
    <source>
        <dbReference type="ARBA" id="ARBA00022679"/>
    </source>
</evidence>
<dbReference type="RefSeq" id="WP_068427280.1">
    <property type="nucleotide sequence ID" value="NZ_LVHI01000019.1"/>
</dbReference>
<evidence type="ECO:0000256" key="3">
    <source>
        <dbReference type="ARBA" id="ARBA00022676"/>
    </source>
</evidence>
<reference evidence="11 12" key="1">
    <citation type="submission" date="2016-03" db="EMBL/GenBank/DDBJ databases">
        <title>Genome sequence of Rhodococcus kyotonensis KB10.</title>
        <authorList>
            <person name="Jeong H."/>
            <person name="Hong C.E."/>
            <person name="Jo S.H."/>
            <person name="Park J.M."/>
        </authorList>
    </citation>
    <scope>NUCLEOTIDE SEQUENCE [LARGE SCALE GENOMIC DNA]</scope>
    <source>
        <strain evidence="11 12">KB10</strain>
    </source>
</reference>
<evidence type="ECO:0000256" key="9">
    <source>
        <dbReference type="ARBA" id="ARBA00040345"/>
    </source>
</evidence>
<keyword evidence="5" id="KW-0472">Membrane</keyword>
<evidence type="ECO:0000259" key="10">
    <source>
        <dbReference type="Pfam" id="PF00535"/>
    </source>
</evidence>
<sequence>MALIDSSTDIRRVVVVVPVHDEEELLPACLDALADGRAQVPDLDVFTVVVLDSCSDGSESIARRWADGSGDRSVRSVSACNVGVARAAGFHGRAASPDTWFATTDADSVTRPDWLASQIAHARRGAGAVAGTVRVDLDGLPAAVAAAYRSGYREHAGHRHVHGANLGVRADVYRRVGGFGPLRTDEDVDLVRRLEQAGIPVLYACDSPVSTSNRLFGRAPDGFAAHLRSLDAAVPQ</sequence>
<gene>
    <name evidence="11" type="ORF">A3K89_23320</name>
</gene>
<comment type="caution">
    <text evidence="11">The sequence shown here is derived from an EMBL/GenBank/DDBJ whole genome shotgun (WGS) entry which is preliminary data.</text>
</comment>
<proteinExistence type="inferred from homology"/>
<evidence type="ECO:0000256" key="2">
    <source>
        <dbReference type="ARBA" id="ARBA00022475"/>
    </source>
</evidence>
<dbReference type="AlphaFoldDB" id="A0A177YD77"/>
<dbReference type="Pfam" id="PF00535">
    <property type="entry name" value="Glycos_transf_2"/>
    <property type="match status" value="1"/>
</dbReference>
<comment type="subcellular location">
    <subcellularLocation>
        <location evidence="1">Cell membrane</location>
    </subcellularLocation>
</comment>
<keyword evidence="4" id="KW-0808">Transferase</keyword>
<evidence type="ECO:0000256" key="6">
    <source>
        <dbReference type="ARBA" id="ARBA00037281"/>
    </source>
</evidence>
<evidence type="ECO:0000313" key="11">
    <source>
        <dbReference type="EMBL" id="OAK53493.1"/>
    </source>
</evidence>
<protein>
    <recommendedName>
        <fullName evidence="9">4,4'-diaponeurosporenoate glycosyltransferase</fullName>
    </recommendedName>
</protein>
<comment type="similarity">
    <text evidence="8">Belongs to the glycosyltransferase 2 family. CrtQ subfamily.</text>
</comment>
<comment type="pathway">
    <text evidence="7">Carotenoid biosynthesis; staphyloxanthin biosynthesis; staphyloxanthin from farnesyl diphosphate: step 4/5.</text>
</comment>
<dbReference type="Proteomes" id="UP000077519">
    <property type="component" value="Unassembled WGS sequence"/>
</dbReference>
<evidence type="ECO:0000313" key="12">
    <source>
        <dbReference type="Proteomes" id="UP000077519"/>
    </source>
</evidence>